<protein>
    <submittedName>
        <fullName evidence="1">DUF3906 family protein</fullName>
    </submittedName>
</protein>
<dbReference type="InterPro" id="IPR024998">
    <property type="entry name" value="DUF3906"/>
</dbReference>
<keyword evidence="2" id="KW-1185">Reference proteome</keyword>
<dbReference type="EMBL" id="RHLK01000002">
    <property type="protein sequence ID" value="MVO98511.1"/>
    <property type="molecule type" value="Genomic_DNA"/>
</dbReference>
<comment type="caution">
    <text evidence="1">The sequence shown here is derived from an EMBL/GenBank/DDBJ whole genome shotgun (WGS) entry which is preliminary data.</text>
</comment>
<reference evidence="1 2" key="1">
    <citation type="journal article" date="2019" name="Microorganisms">
        <title>Paenibacillus lutrae sp. nov., A Chitinolytic Species Isolated from A River Otter in Castril Natural Park, Granada, Spain.</title>
        <authorList>
            <person name="Rodriguez M."/>
            <person name="Reina J.C."/>
            <person name="Bejar V."/>
            <person name="Llamas I."/>
        </authorList>
    </citation>
    <scope>NUCLEOTIDE SEQUENCE [LARGE SCALE GENOMIC DNA]</scope>
    <source>
        <strain evidence="1 2">N10</strain>
    </source>
</reference>
<dbReference type="RefSeq" id="WP_157332814.1">
    <property type="nucleotide sequence ID" value="NZ_RHLK01000002.1"/>
</dbReference>
<dbReference type="AlphaFoldDB" id="A0A7X3FF30"/>
<evidence type="ECO:0000313" key="1">
    <source>
        <dbReference type="EMBL" id="MVO98511.1"/>
    </source>
</evidence>
<gene>
    <name evidence="1" type="ORF">EDM21_03005</name>
</gene>
<sequence length="70" mass="7730">MFLYKIEMELQEGLSYLIVAADSDEKAFEAVEGHLIRHFTVAPEVKEAAIVEKKRLNSGAGYVIETSVSG</sequence>
<name>A0A7X3FF30_9BACL</name>
<dbReference type="Pfam" id="PF13046">
    <property type="entry name" value="DUF3906"/>
    <property type="match status" value="1"/>
</dbReference>
<dbReference type="OrthoDB" id="2382322at2"/>
<organism evidence="1 2">
    <name type="scientific">Paenibacillus lutrae</name>
    <dbReference type="NCBI Taxonomy" id="2078573"/>
    <lineage>
        <taxon>Bacteria</taxon>
        <taxon>Bacillati</taxon>
        <taxon>Bacillota</taxon>
        <taxon>Bacilli</taxon>
        <taxon>Bacillales</taxon>
        <taxon>Paenibacillaceae</taxon>
        <taxon>Paenibacillus</taxon>
    </lineage>
</organism>
<proteinExistence type="predicted"/>
<accession>A0A7X3FF30</accession>
<evidence type="ECO:0000313" key="2">
    <source>
        <dbReference type="Proteomes" id="UP000490800"/>
    </source>
</evidence>
<dbReference type="Proteomes" id="UP000490800">
    <property type="component" value="Unassembled WGS sequence"/>
</dbReference>